<dbReference type="PRINTS" id="PR00368">
    <property type="entry name" value="FADPNR"/>
</dbReference>
<dbReference type="Pfam" id="PF00581">
    <property type="entry name" value="Rhodanese"/>
    <property type="match status" value="2"/>
</dbReference>
<organism evidence="8 9">
    <name type="scientific">Sphaerochaeta associata</name>
    <dbReference type="NCBI Taxonomy" id="1129264"/>
    <lineage>
        <taxon>Bacteria</taxon>
        <taxon>Pseudomonadati</taxon>
        <taxon>Spirochaetota</taxon>
        <taxon>Spirochaetia</taxon>
        <taxon>Spirochaetales</taxon>
        <taxon>Sphaerochaetaceae</taxon>
        <taxon>Sphaerochaeta</taxon>
    </lineage>
</organism>
<feature type="domain" description="Rhodanese" evidence="7">
    <location>
        <begin position="462"/>
        <end position="550"/>
    </location>
</feature>
<dbReference type="InterPro" id="IPR004099">
    <property type="entry name" value="Pyr_nucl-diS_OxRdtase_dimer"/>
</dbReference>
<name>A0ABY4D5Q2_9SPIR</name>
<dbReference type="PANTHER" id="PTHR43429">
    <property type="entry name" value="PYRIDINE NUCLEOTIDE-DISULFIDE OXIDOREDUCTASE DOMAIN-CONTAINING"/>
    <property type="match status" value="1"/>
</dbReference>
<dbReference type="SUPFAM" id="SSF52821">
    <property type="entry name" value="Rhodanese/Cell cycle control phosphatase"/>
    <property type="match status" value="2"/>
</dbReference>
<keyword evidence="9" id="KW-1185">Reference proteome</keyword>
<dbReference type="PROSITE" id="PS50206">
    <property type="entry name" value="RHODANESE_3"/>
    <property type="match status" value="2"/>
</dbReference>
<keyword evidence="4" id="KW-0274">FAD</keyword>
<comment type="cofactor">
    <cofactor evidence="1">
        <name>FAD</name>
        <dbReference type="ChEBI" id="CHEBI:57692"/>
    </cofactor>
</comment>
<evidence type="ECO:0000313" key="8">
    <source>
        <dbReference type="EMBL" id="UOM49628.1"/>
    </source>
</evidence>
<comment type="similarity">
    <text evidence="2">Belongs to the class-III pyridine nucleotide-disulfide oxidoreductase family.</text>
</comment>
<accession>A0ABY4D5Q2</accession>
<dbReference type="InterPro" id="IPR001763">
    <property type="entry name" value="Rhodanese-like_dom"/>
</dbReference>
<dbReference type="InterPro" id="IPR036188">
    <property type="entry name" value="FAD/NAD-bd_sf"/>
</dbReference>
<dbReference type="InterPro" id="IPR050260">
    <property type="entry name" value="FAD-bd_OxRdtase"/>
</dbReference>
<evidence type="ECO:0000256" key="5">
    <source>
        <dbReference type="ARBA" id="ARBA00023002"/>
    </source>
</evidence>
<dbReference type="CDD" id="cd00158">
    <property type="entry name" value="RHOD"/>
    <property type="match status" value="1"/>
</dbReference>
<dbReference type="Gene3D" id="3.40.250.10">
    <property type="entry name" value="Rhodanese-like domain"/>
    <property type="match status" value="2"/>
</dbReference>
<evidence type="ECO:0000256" key="1">
    <source>
        <dbReference type="ARBA" id="ARBA00001974"/>
    </source>
</evidence>
<dbReference type="InterPro" id="IPR016156">
    <property type="entry name" value="FAD/NAD-linked_Rdtase_dimer_sf"/>
</dbReference>
<dbReference type="InterPro" id="IPR023753">
    <property type="entry name" value="FAD/NAD-binding_dom"/>
</dbReference>
<evidence type="ECO:0000256" key="6">
    <source>
        <dbReference type="ARBA" id="ARBA00023284"/>
    </source>
</evidence>
<evidence type="ECO:0000256" key="3">
    <source>
        <dbReference type="ARBA" id="ARBA00022630"/>
    </source>
</evidence>
<dbReference type="SUPFAM" id="SSF55424">
    <property type="entry name" value="FAD/NAD-linked reductases, dimerisation (C-terminal) domain"/>
    <property type="match status" value="1"/>
</dbReference>
<protein>
    <submittedName>
        <fullName evidence="8">FAD-dependent oxidoreductase</fullName>
    </submittedName>
</protein>
<dbReference type="EMBL" id="CP094929">
    <property type="protein sequence ID" value="UOM49628.1"/>
    <property type="molecule type" value="Genomic_DNA"/>
</dbReference>
<feature type="domain" description="Rhodanese" evidence="7">
    <location>
        <begin position="585"/>
        <end position="663"/>
    </location>
</feature>
<dbReference type="Pfam" id="PF07992">
    <property type="entry name" value="Pyr_redox_2"/>
    <property type="match status" value="1"/>
</dbReference>
<dbReference type="Pfam" id="PF02852">
    <property type="entry name" value="Pyr_redox_dim"/>
    <property type="match status" value="1"/>
</dbReference>
<reference evidence="9" key="1">
    <citation type="journal article" date="2024" name="J Bioinform Genom">
        <title>Complete genome sequence of the type strain bacterium Sphaerochaeta associata GLS2t (VKM B-2742)t.</title>
        <authorList>
            <person name="Troshina O.Y."/>
            <person name="Tepeeva A.N."/>
            <person name="Arzamasceva V.O."/>
            <person name="Whitman W.B."/>
            <person name="Varghese N."/>
            <person name="Shapiro N."/>
            <person name="Woyke T."/>
            <person name="Kripides N.C."/>
            <person name="Vasilenko O.V."/>
        </authorList>
    </citation>
    <scope>NUCLEOTIDE SEQUENCE [LARGE SCALE GENOMIC DNA]</scope>
    <source>
        <strain evidence="9">GLS2T</strain>
    </source>
</reference>
<gene>
    <name evidence="8" type="ORF">MUG09_08675</name>
</gene>
<keyword evidence="5" id="KW-0560">Oxidoreductase</keyword>
<dbReference type="Proteomes" id="UP000829708">
    <property type="component" value="Chromosome"/>
</dbReference>
<evidence type="ECO:0000256" key="4">
    <source>
        <dbReference type="ARBA" id="ARBA00022827"/>
    </source>
</evidence>
<evidence type="ECO:0000256" key="2">
    <source>
        <dbReference type="ARBA" id="ARBA00009130"/>
    </source>
</evidence>
<dbReference type="Gene3D" id="3.50.50.60">
    <property type="entry name" value="FAD/NAD(P)-binding domain"/>
    <property type="match status" value="2"/>
</dbReference>
<proteinExistence type="inferred from homology"/>
<dbReference type="InterPro" id="IPR036873">
    <property type="entry name" value="Rhodanese-like_dom_sf"/>
</dbReference>
<dbReference type="SMART" id="SM00450">
    <property type="entry name" value="RHOD"/>
    <property type="match status" value="2"/>
</dbReference>
<dbReference type="PRINTS" id="PR00411">
    <property type="entry name" value="PNDRDTASEI"/>
</dbReference>
<evidence type="ECO:0000313" key="9">
    <source>
        <dbReference type="Proteomes" id="UP000829708"/>
    </source>
</evidence>
<dbReference type="SUPFAM" id="SSF51905">
    <property type="entry name" value="FAD/NAD(P)-binding domain"/>
    <property type="match status" value="1"/>
</dbReference>
<keyword evidence="6" id="KW-0676">Redox-active center</keyword>
<dbReference type="PANTHER" id="PTHR43429:SF1">
    <property type="entry name" value="NAD(P)H SULFUR OXIDOREDUCTASE (COA-DEPENDENT)"/>
    <property type="match status" value="1"/>
</dbReference>
<dbReference type="RefSeq" id="WP_244771022.1">
    <property type="nucleotide sequence ID" value="NZ_CP094929.1"/>
</dbReference>
<sequence length="668" mass="71946">MKNLLIIGGVAAGATAAARARRLDNDVTITLLEAGADVSFANCGLPYYLGRDIAYRSSLILASEETFHDQYRVKVHTNTQALSIDRETKQVKARNTQTGEESLFPYDALILAQGGKPIVPPLPGVDKSHVFQLWTLDDMDRMDRYITEKEPKKAVVVGGGFIGLEMVEALSKRGIAVTLVEMAGQVMPNLEGEFAGMLTKELQDYGVKLKLGKSLQAVEDTCVRLNDGTAVDTDFVLLSVGVRPTLQLVKEANLELGSCGGLKVDEHLRTSDPSIYAAGDMIEIHQTVSGNTVRLPLAGPANRQGRIAAENALGGDHVYKGAMGSSIVKVFEVAAGSTGLSLKGAKDAGFDADAVVVHKASHTAYYPGSEKVSLMLIWDKASKKVLGAQVAGRVGVDKRIDVLTTAIAGGLTIEDLAELDLAYAPPFNSPNGPVNMAAFTAINKQTGFSPSILAQEFEQFVLEQTPIAIDLRDPISYAKANLRGTNNLSQNVLRENLDRIPKEHTILLISDDGQKGHVALRMLKGAGFDKVYNLSGGYISLERHARAVGFEHLSVGLFPTERKTVNERKEDASEGLGTESACEADEHGPLILDVRTPMEFAMGAYPGAINVGLDSLAEWAQTIEDKNREILIYCASGARSSYGMRMLKQMGFTNVENGGGLHDMMARR</sequence>
<evidence type="ECO:0000259" key="7">
    <source>
        <dbReference type="PROSITE" id="PS50206"/>
    </source>
</evidence>
<keyword evidence="3" id="KW-0285">Flavoprotein</keyword>